<accession>A0AAD1Y6J3</accession>
<gene>
    <name evidence="1" type="ORF">ECRASSUSDP1_LOCUS26365</name>
</gene>
<keyword evidence="2" id="KW-1185">Reference proteome</keyword>
<organism evidence="1 2">
    <name type="scientific">Euplotes crassus</name>
    <dbReference type="NCBI Taxonomy" id="5936"/>
    <lineage>
        <taxon>Eukaryota</taxon>
        <taxon>Sar</taxon>
        <taxon>Alveolata</taxon>
        <taxon>Ciliophora</taxon>
        <taxon>Intramacronucleata</taxon>
        <taxon>Spirotrichea</taxon>
        <taxon>Hypotrichia</taxon>
        <taxon>Euplotida</taxon>
        <taxon>Euplotidae</taxon>
        <taxon>Moneuplotes</taxon>
    </lineage>
</organism>
<reference evidence="1" key="1">
    <citation type="submission" date="2023-07" db="EMBL/GenBank/DDBJ databases">
        <authorList>
            <consortium name="AG Swart"/>
            <person name="Singh M."/>
            <person name="Singh A."/>
            <person name="Seah K."/>
            <person name="Emmerich C."/>
        </authorList>
    </citation>
    <scope>NUCLEOTIDE SEQUENCE</scope>
    <source>
        <strain evidence="1">DP1</strain>
    </source>
</reference>
<evidence type="ECO:0000313" key="2">
    <source>
        <dbReference type="Proteomes" id="UP001295684"/>
    </source>
</evidence>
<dbReference type="EMBL" id="CAMPGE010027174">
    <property type="protein sequence ID" value="CAI2384826.1"/>
    <property type="molecule type" value="Genomic_DNA"/>
</dbReference>
<proteinExistence type="predicted"/>
<sequence>MNSSPMKFPQFLQIHHIDMLNVRFLSWNLGSKHLYIHCKLCEGCTITINFFFLHFSKYFI</sequence>
<name>A0AAD1Y6J3_EUPCR</name>
<comment type="caution">
    <text evidence="1">The sequence shown here is derived from an EMBL/GenBank/DDBJ whole genome shotgun (WGS) entry which is preliminary data.</text>
</comment>
<protein>
    <submittedName>
        <fullName evidence="1">Uncharacterized protein</fullName>
    </submittedName>
</protein>
<dbReference type="Proteomes" id="UP001295684">
    <property type="component" value="Unassembled WGS sequence"/>
</dbReference>
<dbReference type="AlphaFoldDB" id="A0AAD1Y6J3"/>
<evidence type="ECO:0000313" key="1">
    <source>
        <dbReference type="EMBL" id="CAI2384826.1"/>
    </source>
</evidence>